<dbReference type="PANTHER" id="PTHR30251">
    <property type="entry name" value="PILUS ASSEMBLY CHAPERONE"/>
    <property type="match status" value="1"/>
</dbReference>
<evidence type="ECO:0000256" key="1">
    <source>
        <dbReference type="ARBA" id="ARBA00004418"/>
    </source>
</evidence>
<dbReference type="InterPro" id="IPR036316">
    <property type="entry name" value="Pili_assmbl_chap_C_dom_sf"/>
</dbReference>
<feature type="domain" description="Pili assembly chaperone N-terminal" evidence="10">
    <location>
        <begin position="23"/>
        <end position="144"/>
    </location>
</feature>
<keyword evidence="7" id="KW-0393">Immunoglobulin domain</keyword>
<protein>
    <submittedName>
        <fullName evidence="12">Chaperone protein ecpD</fullName>
    </submittedName>
</protein>
<keyword evidence="5" id="KW-0574">Periplasm</keyword>
<evidence type="ECO:0000256" key="4">
    <source>
        <dbReference type="ARBA" id="ARBA00022729"/>
    </source>
</evidence>
<evidence type="ECO:0000259" key="10">
    <source>
        <dbReference type="Pfam" id="PF00345"/>
    </source>
</evidence>
<evidence type="ECO:0000256" key="3">
    <source>
        <dbReference type="ARBA" id="ARBA00022558"/>
    </source>
</evidence>
<dbReference type="InterPro" id="IPR050643">
    <property type="entry name" value="Periplasmic_pilus_chap"/>
</dbReference>
<proteinExistence type="inferred from homology"/>
<evidence type="ECO:0000256" key="5">
    <source>
        <dbReference type="ARBA" id="ARBA00022764"/>
    </source>
</evidence>
<dbReference type="PANTHER" id="PTHR30251:SF2">
    <property type="entry name" value="FIMBRIAL CHAPERONE YADV-RELATED"/>
    <property type="match status" value="1"/>
</dbReference>
<keyword evidence="4 9" id="KW-0732">Signal</keyword>
<name>W8ULY8_KLEPN</name>
<dbReference type="InterPro" id="IPR013783">
    <property type="entry name" value="Ig-like_fold"/>
</dbReference>
<dbReference type="Proteomes" id="UP000019586">
    <property type="component" value="Chromosome"/>
</dbReference>
<dbReference type="InterPro" id="IPR016148">
    <property type="entry name" value="Pili_assmbl_chaperone_C"/>
</dbReference>
<dbReference type="Pfam" id="PF02753">
    <property type="entry name" value="PapD_C"/>
    <property type="match status" value="1"/>
</dbReference>
<evidence type="ECO:0000256" key="6">
    <source>
        <dbReference type="ARBA" id="ARBA00023186"/>
    </source>
</evidence>
<dbReference type="PATRIC" id="fig|1420013.3.peg.3897"/>
<dbReference type="PROSITE" id="PS00635">
    <property type="entry name" value="PILI_CHAPERONE"/>
    <property type="match status" value="1"/>
</dbReference>
<dbReference type="KEGG" id="kps:KPNJ2_04144"/>
<evidence type="ECO:0000313" key="13">
    <source>
        <dbReference type="Proteomes" id="UP000019586"/>
    </source>
</evidence>
<organism evidence="12 13">
    <name type="scientific">Klebsiella pneumoniae 30684/NJST258_2</name>
    <dbReference type="NCBI Taxonomy" id="1420013"/>
    <lineage>
        <taxon>Bacteria</taxon>
        <taxon>Pseudomonadati</taxon>
        <taxon>Pseudomonadota</taxon>
        <taxon>Gammaproteobacteria</taxon>
        <taxon>Enterobacterales</taxon>
        <taxon>Enterobacteriaceae</taxon>
        <taxon>Klebsiella/Raoultella group</taxon>
        <taxon>Klebsiella</taxon>
        <taxon>Klebsiella pneumoniae complex</taxon>
    </lineage>
</organism>
<feature type="domain" description="Pili assembly chaperone C-terminal" evidence="11">
    <location>
        <begin position="168"/>
        <end position="227"/>
    </location>
</feature>
<evidence type="ECO:0000256" key="8">
    <source>
        <dbReference type="RuleBase" id="RU003918"/>
    </source>
</evidence>
<feature type="signal peptide" evidence="9">
    <location>
        <begin position="1"/>
        <end position="21"/>
    </location>
</feature>
<keyword evidence="3" id="KW-1029">Fimbrium biogenesis</keyword>
<keyword evidence="6 8" id="KW-0143">Chaperone</keyword>
<dbReference type="InterPro" id="IPR008962">
    <property type="entry name" value="PapD-like_sf"/>
</dbReference>
<gene>
    <name evidence="12" type="ORF">KPNJ2_04144</name>
</gene>
<evidence type="ECO:0000256" key="2">
    <source>
        <dbReference type="ARBA" id="ARBA00007399"/>
    </source>
</evidence>
<evidence type="ECO:0000259" key="11">
    <source>
        <dbReference type="Pfam" id="PF02753"/>
    </source>
</evidence>
<dbReference type="Pfam" id="PF00345">
    <property type="entry name" value="PapD_N"/>
    <property type="match status" value="1"/>
</dbReference>
<dbReference type="GO" id="GO:0030288">
    <property type="term" value="C:outer membrane-bounded periplasmic space"/>
    <property type="evidence" value="ECO:0007669"/>
    <property type="project" value="InterPro"/>
</dbReference>
<evidence type="ECO:0000256" key="9">
    <source>
        <dbReference type="SAM" id="SignalP"/>
    </source>
</evidence>
<dbReference type="SUPFAM" id="SSF49354">
    <property type="entry name" value="PapD-like"/>
    <property type="match status" value="1"/>
</dbReference>
<dbReference type="InterPro" id="IPR018046">
    <property type="entry name" value="Pili_assmbl_chaperone_CS"/>
</dbReference>
<dbReference type="InterPro" id="IPR016147">
    <property type="entry name" value="Pili_assmbl_chaperone_N"/>
</dbReference>
<comment type="subcellular location">
    <subcellularLocation>
        <location evidence="1 8">Periplasm</location>
    </subcellularLocation>
</comment>
<reference evidence="12 13" key="1">
    <citation type="journal article" date="2014" name="Proc. Natl. Acad. Sci. U.S.A.">
        <title>Molecular dissection of the evolution of carbapenem-resistant multilocus sequence type 258 Klebsiella pneumoniae.</title>
        <authorList>
            <person name="Deleo F.R."/>
            <person name="Chen L."/>
            <person name="Porcella S.F."/>
            <person name="Martens C.A."/>
            <person name="Kobayashi S.D."/>
            <person name="Porter A.R."/>
            <person name="Chavda K.D."/>
            <person name="Jacobs M.R."/>
            <person name="Mathema B."/>
            <person name="Olsen R.J."/>
            <person name="Bonomo R.A."/>
            <person name="Musser J.M."/>
            <person name="Kreiswirth B.N."/>
        </authorList>
    </citation>
    <scope>NUCLEOTIDE SEQUENCE [LARGE SCALE GENOMIC DNA]</scope>
    <source>
        <strain evidence="12">30684/NJST258_2</strain>
    </source>
</reference>
<dbReference type="PRINTS" id="PR00969">
    <property type="entry name" value="CHAPERONPILI"/>
</dbReference>
<accession>W8ULY8</accession>
<dbReference type="HOGENOM" id="CLU_070768_0_2_6"/>
<dbReference type="Gene3D" id="2.60.40.10">
    <property type="entry name" value="Immunoglobulins"/>
    <property type="match status" value="2"/>
</dbReference>
<evidence type="ECO:0000313" key="12">
    <source>
        <dbReference type="EMBL" id="AHM80924.1"/>
    </source>
</evidence>
<dbReference type="FunFam" id="2.60.40.10:FF:000458">
    <property type="entry name" value="Molecular chaperone FimC"/>
    <property type="match status" value="1"/>
</dbReference>
<evidence type="ECO:0000256" key="7">
    <source>
        <dbReference type="ARBA" id="ARBA00023319"/>
    </source>
</evidence>
<dbReference type="EMBL" id="CP006918">
    <property type="protein sequence ID" value="AHM80924.1"/>
    <property type="molecule type" value="Genomic_DNA"/>
</dbReference>
<comment type="similarity">
    <text evidence="2 8">Belongs to the periplasmic pilus chaperone family.</text>
</comment>
<dbReference type="AlphaFoldDB" id="W8ULY8"/>
<feature type="chain" id="PRO_5004913719" evidence="9">
    <location>
        <begin position="22"/>
        <end position="233"/>
    </location>
</feature>
<dbReference type="InterPro" id="IPR001829">
    <property type="entry name" value="Pili_assmbl_chaperone_bac"/>
</dbReference>
<dbReference type="GO" id="GO:0071555">
    <property type="term" value="P:cell wall organization"/>
    <property type="evidence" value="ECO:0007669"/>
    <property type="project" value="InterPro"/>
</dbReference>
<sequence>MNMRRMVLALLLSSYLPSADASMVIDGTRIIFSGDKKEIAVRATNMGETPSLTQVWVDDGRVQNQPEKDAAPFIVLPPIVRIEPGKGQSWRLVFNGSRLPQDRESLFWFNLLDIPPEPKNGKTDNYLQLAIRSRIKLFYRPAGVAAEKIAAEKALSWALAPTGNGLRVSNASARYITIDSITLNGKKHAAGMVAPFSSLEIAPKGVALRTLPAKFSFTTINDYGAVVNHNYPQ</sequence>
<dbReference type="SUPFAM" id="SSF49584">
    <property type="entry name" value="Periplasmic chaperone C-domain"/>
    <property type="match status" value="1"/>
</dbReference>